<gene>
    <name evidence="1" type="ORF">SAMN02745229_01199</name>
</gene>
<dbReference type="AlphaFoldDB" id="A0A1M5X170"/>
<reference evidence="2" key="1">
    <citation type="submission" date="2016-11" db="EMBL/GenBank/DDBJ databases">
        <authorList>
            <person name="Varghese N."/>
            <person name="Submissions S."/>
        </authorList>
    </citation>
    <scope>NUCLEOTIDE SEQUENCE [LARGE SCALE GENOMIC DNA]</scope>
    <source>
        <strain evidence="2">DSM 3071</strain>
    </source>
</reference>
<evidence type="ECO:0008006" key="3">
    <source>
        <dbReference type="Google" id="ProtNLM"/>
    </source>
</evidence>
<dbReference type="OrthoDB" id="2675841at2"/>
<organism evidence="1 2">
    <name type="scientific">Butyrivibrio fibrisolvens DSM 3071</name>
    <dbReference type="NCBI Taxonomy" id="1121131"/>
    <lineage>
        <taxon>Bacteria</taxon>
        <taxon>Bacillati</taxon>
        <taxon>Bacillota</taxon>
        <taxon>Clostridia</taxon>
        <taxon>Lachnospirales</taxon>
        <taxon>Lachnospiraceae</taxon>
        <taxon>Butyrivibrio</taxon>
    </lineage>
</organism>
<sequence>MGAYLICFGDSENNLRKAIREKVIGIYLSMTFDMNEKAYMIIKKNNEWNVVARANVVGKSDKNPFDKPNKYKTYDIVNVEECKPYSITKILRSELGNMYGLVLRTPKLITASKLVEQLEDGFY</sequence>
<protein>
    <recommendedName>
        <fullName evidence="3">EVE domain-containing protein</fullName>
    </recommendedName>
</protein>
<evidence type="ECO:0000313" key="2">
    <source>
        <dbReference type="Proteomes" id="UP000184278"/>
    </source>
</evidence>
<dbReference type="STRING" id="1121131.SAMN02745229_01199"/>
<name>A0A1M5X170_BUTFI</name>
<dbReference type="Proteomes" id="UP000184278">
    <property type="component" value="Unassembled WGS sequence"/>
</dbReference>
<proteinExistence type="predicted"/>
<evidence type="ECO:0000313" key="1">
    <source>
        <dbReference type="EMBL" id="SHH92903.1"/>
    </source>
</evidence>
<dbReference type="RefSeq" id="WP_073386280.1">
    <property type="nucleotide sequence ID" value="NZ_FQXK01000009.1"/>
</dbReference>
<keyword evidence="2" id="KW-1185">Reference proteome</keyword>
<dbReference type="GeneID" id="89510420"/>
<dbReference type="EMBL" id="FQXK01000009">
    <property type="protein sequence ID" value="SHH92903.1"/>
    <property type="molecule type" value="Genomic_DNA"/>
</dbReference>
<accession>A0A1M5X170</accession>